<evidence type="ECO:0000313" key="15">
    <source>
        <dbReference type="Proteomes" id="UP000295361"/>
    </source>
</evidence>
<comment type="function">
    <text evidence="1 13">Transfers the gamma-phosphate of ATP to the 4'-position of a tetraacyldisaccharide 1-phosphate intermediate (termed DS-1-P) to form tetraacyldisaccharide 1,4'-bis-phosphate (lipid IVA).</text>
</comment>
<comment type="pathway">
    <text evidence="2 13">Glycolipid biosynthesis; lipid IV(A) biosynthesis; lipid IV(A) from (3R)-3-hydroxytetradecanoyl-[acyl-carrier-protein] and UDP-N-acetyl-alpha-D-glucosamine: step 6/6.</text>
</comment>
<dbReference type="FunCoup" id="A0A4R6QUQ4">
    <property type="interactions" value="272"/>
</dbReference>
<dbReference type="Proteomes" id="UP000295361">
    <property type="component" value="Unassembled WGS sequence"/>
</dbReference>
<comment type="caution">
    <text evidence="14">The sequence shown here is derived from an EMBL/GenBank/DDBJ whole genome shotgun (WGS) entry which is preliminary data.</text>
</comment>
<dbReference type="InterPro" id="IPR027417">
    <property type="entry name" value="P-loop_NTPase"/>
</dbReference>
<dbReference type="InterPro" id="IPR003758">
    <property type="entry name" value="LpxK"/>
</dbReference>
<proteinExistence type="inferred from homology"/>
<dbReference type="Pfam" id="PF02606">
    <property type="entry name" value="LpxK"/>
    <property type="match status" value="1"/>
</dbReference>
<organism evidence="14 15">
    <name type="scientific">Roseateles toxinivorans</name>
    <dbReference type="NCBI Taxonomy" id="270368"/>
    <lineage>
        <taxon>Bacteria</taxon>
        <taxon>Pseudomonadati</taxon>
        <taxon>Pseudomonadota</taxon>
        <taxon>Betaproteobacteria</taxon>
        <taxon>Burkholderiales</taxon>
        <taxon>Sphaerotilaceae</taxon>
        <taxon>Roseateles</taxon>
    </lineage>
</organism>
<evidence type="ECO:0000313" key="14">
    <source>
        <dbReference type="EMBL" id="TDP74415.1"/>
    </source>
</evidence>
<dbReference type="EMBL" id="SNXS01000001">
    <property type="protein sequence ID" value="TDP74415.1"/>
    <property type="molecule type" value="Genomic_DNA"/>
</dbReference>
<evidence type="ECO:0000256" key="10">
    <source>
        <dbReference type="ARBA" id="ARBA00022840"/>
    </source>
</evidence>
<evidence type="ECO:0000256" key="1">
    <source>
        <dbReference type="ARBA" id="ARBA00002274"/>
    </source>
</evidence>
<evidence type="ECO:0000256" key="7">
    <source>
        <dbReference type="ARBA" id="ARBA00022679"/>
    </source>
</evidence>
<dbReference type="InParanoid" id="A0A4R6QUQ4"/>
<protein>
    <recommendedName>
        <fullName evidence="4 13">Tetraacyldisaccharide 4'-kinase</fullName>
        <ecNumber evidence="3 13">2.7.1.130</ecNumber>
    </recommendedName>
    <alternativeName>
        <fullName evidence="12 13">Lipid A 4'-kinase</fullName>
    </alternativeName>
</protein>
<gene>
    <name evidence="13" type="primary">lpxK</name>
    <name evidence="14" type="ORF">DES47_101473</name>
</gene>
<comment type="catalytic activity">
    <reaction evidence="13">
        <text>a lipid A disaccharide + ATP = a lipid IVA + ADP + H(+)</text>
        <dbReference type="Rhea" id="RHEA:67840"/>
        <dbReference type="ChEBI" id="CHEBI:15378"/>
        <dbReference type="ChEBI" id="CHEBI:30616"/>
        <dbReference type="ChEBI" id="CHEBI:176343"/>
        <dbReference type="ChEBI" id="CHEBI:176425"/>
        <dbReference type="ChEBI" id="CHEBI:456216"/>
        <dbReference type="EC" id="2.7.1.130"/>
    </reaction>
</comment>
<evidence type="ECO:0000256" key="11">
    <source>
        <dbReference type="ARBA" id="ARBA00023098"/>
    </source>
</evidence>
<dbReference type="GO" id="GO:0005524">
    <property type="term" value="F:ATP binding"/>
    <property type="evidence" value="ECO:0007669"/>
    <property type="project" value="UniProtKB-UniRule"/>
</dbReference>
<evidence type="ECO:0000256" key="3">
    <source>
        <dbReference type="ARBA" id="ARBA00012071"/>
    </source>
</evidence>
<comment type="similarity">
    <text evidence="13">Belongs to the LpxK family.</text>
</comment>
<dbReference type="GO" id="GO:0009245">
    <property type="term" value="P:lipid A biosynthetic process"/>
    <property type="evidence" value="ECO:0007669"/>
    <property type="project" value="UniProtKB-UniRule"/>
</dbReference>
<dbReference type="GO" id="GO:0005886">
    <property type="term" value="C:plasma membrane"/>
    <property type="evidence" value="ECO:0007669"/>
    <property type="project" value="TreeGrafter"/>
</dbReference>
<dbReference type="HAMAP" id="MF_00409">
    <property type="entry name" value="LpxK"/>
    <property type="match status" value="1"/>
</dbReference>
<dbReference type="GO" id="GO:0009029">
    <property type="term" value="F:lipid-A 4'-kinase activity"/>
    <property type="evidence" value="ECO:0007669"/>
    <property type="project" value="UniProtKB-UniRule"/>
</dbReference>
<keyword evidence="11 13" id="KW-0443">Lipid metabolism</keyword>
<dbReference type="NCBIfam" id="TIGR00682">
    <property type="entry name" value="lpxK"/>
    <property type="match status" value="1"/>
</dbReference>
<dbReference type="SUPFAM" id="SSF52540">
    <property type="entry name" value="P-loop containing nucleoside triphosphate hydrolases"/>
    <property type="match status" value="1"/>
</dbReference>
<feature type="binding site" evidence="13">
    <location>
        <begin position="60"/>
        <end position="67"/>
    </location>
    <ligand>
        <name>ATP</name>
        <dbReference type="ChEBI" id="CHEBI:30616"/>
    </ligand>
</feature>
<evidence type="ECO:0000256" key="13">
    <source>
        <dbReference type="HAMAP-Rule" id="MF_00409"/>
    </source>
</evidence>
<dbReference type="GO" id="GO:0009244">
    <property type="term" value="P:lipopolysaccharide core region biosynthetic process"/>
    <property type="evidence" value="ECO:0007669"/>
    <property type="project" value="TreeGrafter"/>
</dbReference>
<evidence type="ECO:0000256" key="12">
    <source>
        <dbReference type="ARBA" id="ARBA00029757"/>
    </source>
</evidence>
<accession>A0A4R6QUQ4</accession>
<keyword evidence="5 13" id="KW-0444">Lipid biosynthesis</keyword>
<dbReference type="PANTHER" id="PTHR42724:SF1">
    <property type="entry name" value="TETRAACYLDISACCHARIDE 4'-KINASE, MITOCHONDRIAL-RELATED"/>
    <property type="match status" value="1"/>
</dbReference>
<evidence type="ECO:0000256" key="2">
    <source>
        <dbReference type="ARBA" id="ARBA00004870"/>
    </source>
</evidence>
<dbReference type="UniPathway" id="UPA00359">
    <property type="reaction ID" value="UER00482"/>
</dbReference>
<evidence type="ECO:0000256" key="5">
    <source>
        <dbReference type="ARBA" id="ARBA00022516"/>
    </source>
</evidence>
<evidence type="ECO:0000256" key="6">
    <source>
        <dbReference type="ARBA" id="ARBA00022556"/>
    </source>
</evidence>
<evidence type="ECO:0000256" key="9">
    <source>
        <dbReference type="ARBA" id="ARBA00022777"/>
    </source>
</evidence>
<name>A0A4R6QUQ4_9BURK</name>
<evidence type="ECO:0000256" key="8">
    <source>
        <dbReference type="ARBA" id="ARBA00022741"/>
    </source>
</evidence>
<reference evidence="14 15" key="1">
    <citation type="submission" date="2019-03" db="EMBL/GenBank/DDBJ databases">
        <title>Genomic Encyclopedia of Type Strains, Phase IV (KMG-IV): sequencing the most valuable type-strain genomes for metagenomic binning, comparative biology and taxonomic classification.</title>
        <authorList>
            <person name="Goeker M."/>
        </authorList>
    </citation>
    <scope>NUCLEOTIDE SEQUENCE [LARGE SCALE GENOMIC DNA]</scope>
    <source>
        <strain evidence="14 15">DSM 16998</strain>
    </source>
</reference>
<sequence>MSLAQRIERSWQVGGPLQLALRPLSWLYAALSGLQRWLYAAGLRKRQVLPVPVIVVGNLIVGGAGKTPTVLALLQLLQQRGLRVGVISRGYGRRSDAVQVLDAKSTAAQVGDEPLLIHKRSGAPVAVGRSRVAAARALLAAHRGLHLIISDDGLQHLPLPRALNLLVFDARGLGNGRLLPAGPLRQPAPALLPADTLVLYNAERPSTHLAGYLGRRRLTGAASLTDWWQGRPASTELLGALRGRPLLAAAGMAQPQRFFDMLVDAGLSITRLPLPDHHDFATLPWPADTADVMLTEKDAVKIRPEAVGATRIWVVALDFQPEPAFEPALLQALQPHLKHRPG</sequence>
<dbReference type="EC" id="2.7.1.130" evidence="3 13"/>
<keyword evidence="7 13" id="KW-0808">Transferase</keyword>
<keyword evidence="15" id="KW-1185">Reference proteome</keyword>
<dbReference type="AlphaFoldDB" id="A0A4R6QUQ4"/>
<keyword evidence="10 13" id="KW-0067">ATP-binding</keyword>
<dbReference type="OrthoDB" id="9766423at2"/>
<keyword evidence="8 13" id="KW-0547">Nucleotide-binding</keyword>
<dbReference type="PANTHER" id="PTHR42724">
    <property type="entry name" value="TETRAACYLDISACCHARIDE 4'-KINASE"/>
    <property type="match status" value="1"/>
</dbReference>
<keyword evidence="9 13" id="KW-0418">Kinase</keyword>
<evidence type="ECO:0000256" key="4">
    <source>
        <dbReference type="ARBA" id="ARBA00016436"/>
    </source>
</evidence>
<keyword evidence="6 13" id="KW-0441">Lipid A biosynthesis</keyword>
<dbReference type="RefSeq" id="WP_133699042.1">
    <property type="nucleotide sequence ID" value="NZ_SNXS01000001.1"/>
</dbReference>